<proteinExistence type="predicted"/>
<keyword evidence="2" id="KW-1185">Reference proteome</keyword>
<dbReference type="EMBL" id="KN838619">
    <property type="protein sequence ID" value="KIK00777.1"/>
    <property type="molecule type" value="Genomic_DNA"/>
</dbReference>
<sequence length="58" mass="6594">MEPTVMTLNFFGRGDHVNEVNARGERAHAWTPVTFPPPVLIYIYLSSKLVFRFSNLVG</sequence>
<organism evidence="1 2">
    <name type="scientific">Laccaria amethystina LaAM-08-1</name>
    <dbReference type="NCBI Taxonomy" id="1095629"/>
    <lineage>
        <taxon>Eukaryota</taxon>
        <taxon>Fungi</taxon>
        <taxon>Dikarya</taxon>
        <taxon>Basidiomycota</taxon>
        <taxon>Agaricomycotina</taxon>
        <taxon>Agaricomycetes</taxon>
        <taxon>Agaricomycetidae</taxon>
        <taxon>Agaricales</taxon>
        <taxon>Agaricineae</taxon>
        <taxon>Hydnangiaceae</taxon>
        <taxon>Laccaria</taxon>
    </lineage>
</organism>
<evidence type="ECO:0000313" key="2">
    <source>
        <dbReference type="Proteomes" id="UP000054477"/>
    </source>
</evidence>
<reference evidence="1 2" key="1">
    <citation type="submission" date="2014-04" db="EMBL/GenBank/DDBJ databases">
        <authorList>
            <consortium name="DOE Joint Genome Institute"/>
            <person name="Kuo A."/>
            <person name="Kohler A."/>
            <person name="Nagy L.G."/>
            <person name="Floudas D."/>
            <person name="Copeland A."/>
            <person name="Barry K.W."/>
            <person name="Cichocki N."/>
            <person name="Veneault-Fourrey C."/>
            <person name="LaButti K."/>
            <person name="Lindquist E.A."/>
            <person name="Lipzen A."/>
            <person name="Lundell T."/>
            <person name="Morin E."/>
            <person name="Murat C."/>
            <person name="Sun H."/>
            <person name="Tunlid A."/>
            <person name="Henrissat B."/>
            <person name="Grigoriev I.V."/>
            <person name="Hibbett D.S."/>
            <person name="Martin F."/>
            <person name="Nordberg H.P."/>
            <person name="Cantor M.N."/>
            <person name="Hua S.X."/>
        </authorList>
    </citation>
    <scope>NUCLEOTIDE SEQUENCE [LARGE SCALE GENOMIC DNA]</scope>
    <source>
        <strain evidence="1 2">LaAM-08-1</strain>
    </source>
</reference>
<reference evidence="2" key="2">
    <citation type="submission" date="2015-01" db="EMBL/GenBank/DDBJ databases">
        <title>Evolutionary Origins and Diversification of the Mycorrhizal Mutualists.</title>
        <authorList>
            <consortium name="DOE Joint Genome Institute"/>
            <consortium name="Mycorrhizal Genomics Consortium"/>
            <person name="Kohler A."/>
            <person name="Kuo A."/>
            <person name="Nagy L.G."/>
            <person name="Floudas D."/>
            <person name="Copeland A."/>
            <person name="Barry K.W."/>
            <person name="Cichocki N."/>
            <person name="Veneault-Fourrey C."/>
            <person name="LaButti K."/>
            <person name="Lindquist E.A."/>
            <person name="Lipzen A."/>
            <person name="Lundell T."/>
            <person name="Morin E."/>
            <person name="Murat C."/>
            <person name="Riley R."/>
            <person name="Ohm R."/>
            <person name="Sun H."/>
            <person name="Tunlid A."/>
            <person name="Henrissat B."/>
            <person name="Grigoriev I.V."/>
            <person name="Hibbett D.S."/>
            <person name="Martin F."/>
        </authorList>
    </citation>
    <scope>NUCLEOTIDE SEQUENCE [LARGE SCALE GENOMIC DNA]</scope>
    <source>
        <strain evidence="2">LaAM-08-1</strain>
    </source>
</reference>
<dbReference type="AlphaFoldDB" id="A0A0C9XSN9"/>
<dbReference type="Proteomes" id="UP000054477">
    <property type="component" value="Unassembled WGS sequence"/>
</dbReference>
<name>A0A0C9XSN9_9AGAR</name>
<accession>A0A0C9XSN9</accession>
<feature type="non-terminal residue" evidence="1">
    <location>
        <position position="1"/>
    </location>
</feature>
<gene>
    <name evidence="1" type="ORF">K443DRAFT_678964</name>
</gene>
<evidence type="ECO:0000313" key="1">
    <source>
        <dbReference type="EMBL" id="KIK00777.1"/>
    </source>
</evidence>
<protein>
    <submittedName>
        <fullName evidence="1">Uncharacterized protein</fullName>
    </submittedName>
</protein>
<dbReference type="HOGENOM" id="CLU_2979473_0_0_1"/>